<protein>
    <recommendedName>
        <fullName evidence="4">Pinin</fullName>
    </recommendedName>
</protein>
<reference evidence="2 3" key="1">
    <citation type="submission" date="2024-02" db="EMBL/GenBank/DDBJ databases">
        <authorList>
            <person name="Daric V."/>
            <person name="Darras S."/>
        </authorList>
    </citation>
    <scope>NUCLEOTIDE SEQUENCE [LARGE SCALE GENOMIC DNA]</scope>
</reference>
<feature type="compositionally biased region" description="Low complexity" evidence="1">
    <location>
        <begin position="89"/>
        <end position="119"/>
    </location>
</feature>
<organism evidence="2 3">
    <name type="scientific">Clavelina lepadiformis</name>
    <name type="common">Light-bulb sea squirt</name>
    <name type="synonym">Ascidia lepadiformis</name>
    <dbReference type="NCBI Taxonomy" id="159417"/>
    <lineage>
        <taxon>Eukaryota</taxon>
        <taxon>Metazoa</taxon>
        <taxon>Chordata</taxon>
        <taxon>Tunicata</taxon>
        <taxon>Ascidiacea</taxon>
        <taxon>Aplousobranchia</taxon>
        <taxon>Clavelinidae</taxon>
        <taxon>Clavelina</taxon>
    </lineage>
</organism>
<feature type="compositionally biased region" description="Basic and acidic residues" evidence="1">
    <location>
        <begin position="58"/>
        <end position="71"/>
    </location>
</feature>
<evidence type="ECO:0000313" key="2">
    <source>
        <dbReference type="EMBL" id="CAK8674016.1"/>
    </source>
</evidence>
<keyword evidence="3" id="KW-1185">Reference proteome</keyword>
<sequence length="119" mass="12643">MIAELNGPKESEIDKADEPGKEKSESDELGEDTGRNIDVVEEAVVNERIASDEAQDASQHESDVLVNDDVKPSTTEQASRTSSQKEVLASARSRSNSSSSSASSVSHSSKVSGVNNEVH</sequence>
<comment type="caution">
    <text evidence="2">The sequence shown here is derived from an EMBL/GenBank/DDBJ whole genome shotgun (WGS) entry which is preliminary data.</text>
</comment>
<evidence type="ECO:0000313" key="3">
    <source>
        <dbReference type="Proteomes" id="UP001642483"/>
    </source>
</evidence>
<proteinExistence type="predicted"/>
<dbReference type="Proteomes" id="UP001642483">
    <property type="component" value="Unassembled WGS sequence"/>
</dbReference>
<feature type="region of interest" description="Disordered" evidence="1">
    <location>
        <begin position="1"/>
        <end position="119"/>
    </location>
</feature>
<feature type="compositionally biased region" description="Polar residues" evidence="1">
    <location>
        <begin position="72"/>
        <end position="85"/>
    </location>
</feature>
<gene>
    <name evidence="2" type="ORF">CVLEPA_LOCUS3738</name>
</gene>
<accession>A0ABP0F5B1</accession>
<dbReference type="EMBL" id="CAWYQH010000002">
    <property type="protein sequence ID" value="CAK8674016.1"/>
    <property type="molecule type" value="Genomic_DNA"/>
</dbReference>
<evidence type="ECO:0008006" key="4">
    <source>
        <dbReference type="Google" id="ProtNLM"/>
    </source>
</evidence>
<name>A0ABP0F5B1_CLALP</name>
<evidence type="ECO:0000256" key="1">
    <source>
        <dbReference type="SAM" id="MobiDB-lite"/>
    </source>
</evidence>
<feature type="compositionally biased region" description="Basic and acidic residues" evidence="1">
    <location>
        <begin position="7"/>
        <end position="26"/>
    </location>
</feature>